<evidence type="ECO:0000256" key="9">
    <source>
        <dbReference type="ARBA" id="ARBA00023231"/>
    </source>
</evidence>
<accession>A0A7J3MX28</accession>
<dbReference type="GO" id="GO:0051539">
    <property type="term" value="F:4 iron, 4 sulfur cluster binding"/>
    <property type="evidence" value="ECO:0007669"/>
    <property type="project" value="UniProtKB-KW"/>
</dbReference>
<keyword evidence="8" id="KW-0411">Iron-sulfur</keyword>
<dbReference type="InterPro" id="IPR013785">
    <property type="entry name" value="Aldolase_TIM"/>
</dbReference>
<keyword evidence="7" id="KW-0408">Iron</keyword>
<dbReference type="CDD" id="cd01335">
    <property type="entry name" value="Radical_SAM"/>
    <property type="match status" value="1"/>
</dbReference>
<name>A0A7J3MX28_9CREN</name>
<dbReference type="Gene3D" id="3.20.20.70">
    <property type="entry name" value="Aldolase class I"/>
    <property type="match status" value="1"/>
</dbReference>
<evidence type="ECO:0000256" key="2">
    <source>
        <dbReference type="ARBA" id="ARBA00005155"/>
    </source>
</evidence>
<evidence type="ECO:0000256" key="10">
    <source>
        <dbReference type="ARBA" id="ARBA00023239"/>
    </source>
</evidence>
<reference evidence="13" key="1">
    <citation type="journal article" date="2020" name="mSystems">
        <title>Genome- and Community-Level Interaction Insights into Carbon Utilization and Element Cycling Functions of Hydrothermarchaeota in Hydrothermal Sediment.</title>
        <authorList>
            <person name="Zhou Z."/>
            <person name="Liu Y."/>
            <person name="Xu W."/>
            <person name="Pan J."/>
            <person name="Luo Z.H."/>
            <person name="Li M."/>
        </authorList>
    </citation>
    <scope>NUCLEOTIDE SEQUENCE [LARGE SCALE GENOMIC DNA]</scope>
    <source>
        <strain evidence="12">SpSt-629</strain>
        <strain evidence="13">SpSt-688</strain>
    </source>
</reference>
<evidence type="ECO:0000313" key="13">
    <source>
        <dbReference type="EMBL" id="HGT98104.1"/>
    </source>
</evidence>
<dbReference type="GO" id="GO:0046872">
    <property type="term" value="F:metal ion binding"/>
    <property type="evidence" value="ECO:0007669"/>
    <property type="project" value="UniProtKB-KW"/>
</dbReference>
<dbReference type="InterPro" id="IPR058240">
    <property type="entry name" value="rSAM_sf"/>
</dbReference>
<protein>
    <submittedName>
        <fullName evidence="13">Radical SAM protein</fullName>
    </submittedName>
</protein>
<dbReference type="Pfam" id="PF04055">
    <property type="entry name" value="Radical_SAM"/>
    <property type="match status" value="1"/>
</dbReference>
<dbReference type="EMBL" id="DTDH01000048">
    <property type="protein sequence ID" value="HGT98104.1"/>
    <property type="molecule type" value="Genomic_DNA"/>
</dbReference>
<dbReference type="PANTHER" id="PTHR43787:SF13">
    <property type="entry name" value="FEMO COFACTOR BIOSYNTHESIS PROTEIN NIFB"/>
    <property type="match status" value="1"/>
</dbReference>
<evidence type="ECO:0000256" key="8">
    <source>
        <dbReference type="ARBA" id="ARBA00023014"/>
    </source>
</evidence>
<evidence type="ECO:0000256" key="6">
    <source>
        <dbReference type="ARBA" id="ARBA00022723"/>
    </source>
</evidence>
<dbReference type="EMBL" id="DTAU01000015">
    <property type="protein sequence ID" value="HFQ78222.1"/>
    <property type="molecule type" value="Genomic_DNA"/>
</dbReference>
<proteinExistence type="inferred from homology"/>
<evidence type="ECO:0000256" key="5">
    <source>
        <dbReference type="ARBA" id="ARBA00022691"/>
    </source>
</evidence>
<gene>
    <name evidence="12" type="ORF">ENT99_00775</name>
    <name evidence="13" type="ORF">ENU64_01570</name>
</gene>
<evidence type="ECO:0000256" key="3">
    <source>
        <dbReference type="ARBA" id="ARBA00006804"/>
    </source>
</evidence>
<keyword evidence="6" id="KW-0479">Metal-binding</keyword>
<evidence type="ECO:0000256" key="7">
    <source>
        <dbReference type="ARBA" id="ARBA00023004"/>
    </source>
</evidence>
<comment type="similarity">
    <text evidence="3">Belongs to the radical SAM superfamily. NifB family.</text>
</comment>
<keyword evidence="10" id="KW-0456">Lyase</keyword>
<comment type="cofactor">
    <cofactor evidence="1">
        <name>[4Fe-4S] cluster</name>
        <dbReference type="ChEBI" id="CHEBI:49883"/>
    </cofactor>
</comment>
<evidence type="ECO:0000259" key="11">
    <source>
        <dbReference type="PROSITE" id="PS51918"/>
    </source>
</evidence>
<evidence type="ECO:0000313" key="12">
    <source>
        <dbReference type="EMBL" id="HFQ78222.1"/>
    </source>
</evidence>
<feature type="domain" description="Radical SAM core" evidence="11">
    <location>
        <begin position="34"/>
        <end position="273"/>
    </location>
</feature>
<comment type="pathway">
    <text evidence="2">Cofactor biosynthesis; Fe-Mo cofactor biosynthesis.</text>
</comment>
<comment type="caution">
    <text evidence="13">The sequence shown here is derived from an EMBL/GenBank/DDBJ whole genome shotgun (WGS) entry which is preliminary data.</text>
</comment>
<organism evidence="13">
    <name type="scientific">Ignisphaera aggregans</name>
    <dbReference type="NCBI Taxonomy" id="334771"/>
    <lineage>
        <taxon>Archaea</taxon>
        <taxon>Thermoproteota</taxon>
        <taxon>Thermoprotei</taxon>
        <taxon>Desulfurococcales</taxon>
        <taxon>Desulfurococcaceae</taxon>
        <taxon>Ignisphaera</taxon>
    </lineage>
</organism>
<dbReference type="SFLD" id="SFLDS00029">
    <property type="entry name" value="Radical_SAM"/>
    <property type="match status" value="1"/>
</dbReference>
<sequence length="283" mass="32996">MLKLENVLNIMKYVEKIVVNEENGVYLRRYYRFRASKHYGGSAVADAVGCMFNCAYCWSWKANHNLGKGFMMKPIDVVKELISIARSRGYNFIRISGGEPTLGFQHLIQVIEAFSRFREINIVFILETNGLLLGLEKSFVEILKDFRDIMMLRISLKGCSEEEFERITGIEGSVHTYQIKAVENVIDSGFRLRIAVPISFCIRESFSMLLERLSHIDNNTIYMLDPEVIVLYPSVVKRLCLRDLKPWIAIDPIELKKIMGDEIYELFKKRCRETHYRNTHQIF</sequence>
<dbReference type="PANTHER" id="PTHR43787">
    <property type="entry name" value="FEMO COFACTOR BIOSYNTHESIS PROTEIN NIFB-RELATED"/>
    <property type="match status" value="1"/>
</dbReference>
<evidence type="ECO:0000256" key="4">
    <source>
        <dbReference type="ARBA" id="ARBA00022485"/>
    </source>
</evidence>
<dbReference type="InterPro" id="IPR007197">
    <property type="entry name" value="rSAM"/>
</dbReference>
<dbReference type="GO" id="GO:0016829">
    <property type="term" value="F:lyase activity"/>
    <property type="evidence" value="ECO:0007669"/>
    <property type="project" value="UniProtKB-KW"/>
</dbReference>
<keyword evidence="5" id="KW-0949">S-adenosyl-L-methionine</keyword>
<keyword evidence="9" id="KW-0535">Nitrogen fixation</keyword>
<dbReference type="SUPFAM" id="SSF102114">
    <property type="entry name" value="Radical SAM enzymes"/>
    <property type="match status" value="1"/>
</dbReference>
<dbReference type="PROSITE" id="PS51918">
    <property type="entry name" value="RADICAL_SAM"/>
    <property type="match status" value="1"/>
</dbReference>
<dbReference type="AlphaFoldDB" id="A0A7J3MX28"/>
<evidence type="ECO:0000256" key="1">
    <source>
        <dbReference type="ARBA" id="ARBA00001966"/>
    </source>
</evidence>
<keyword evidence="4" id="KW-0004">4Fe-4S</keyword>